<gene>
    <name evidence="1" type="ORF">NJT12_05375</name>
</gene>
<accession>A0ABT4W924</accession>
<dbReference type="RefSeq" id="WP_271334879.1">
    <property type="nucleotide sequence ID" value="NZ_JAMZNK010000005.1"/>
</dbReference>
<keyword evidence="2" id="KW-1185">Reference proteome</keyword>
<dbReference type="InterPro" id="IPR009384">
    <property type="entry name" value="SwrD-like"/>
</dbReference>
<keyword evidence="1" id="KW-0282">Flagellum</keyword>
<proteinExistence type="predicted"/>
<organism evidence="1 2">
    <name type="scientific">Flavobacterium azizsancarii</name>
    <dbReference type="NCBI Taxonomy" id="2961580"/>
    <lineage>
        <taxon>Bacteria</taxon>
        <taxon>Pseudomonadati</taxon>
        <taxon>Bacteroidota</taxon>
        <taxon>Flavobacteriia</taxon>
        <taxon>Flavobacteriales</taxon>
        <taxon>Flavobacteriaceae</taxon>
        <taxon>Flavobacterium</taxon>
    </lineage>
</organism>
<name>A0ABT4W924_9FLAO</name>
<dbReference type="Pfam" id="PF06289">
    <property type="entry name" value="FlbD"/>
    <property type="match status" value="1"/>
</dbReference>
<reference evidence="1 2" key="1">
    <citation type="journal article" date="2023" name="Chemosphere">
        <title>Whole genome analysis of Flavobacterium aziz-sancarii sp. nov., isolated from Ardley Island (Antarctica), revealed a rich resistome and bioremediation potential.</title>
        <authorList>
            <person name="Otur C."/>
            <person name="Okay S."/>
            <person name="Kurt-Kizildogan A."/>
        </authorList>
    </citation>
    <scope>NUCLEOTIDE SEQUENCE [LARGE SCALE GENOMIC DNA]</scope>
    <source>
        <strain evidence="1 2">AC</strain>
    </source>
</reference>
<protein>
    <submittedName>
        <fullName evidence="1">Flagellar FlbD family protein</fullName>
    </submittedName>
</protein>
<dbReference type="Proteomes" id="UP001212170">
    <property type="component" value="Unassembled WGS sequence"/>
</dbReference>
<keyword evidence="1" id="KW-0969">Cilium</keyword>
<evidence type="ECO:0000313" key="2">
    <source>
        <dbReference type="Proteomes" id="UP001212170"/>
    </source>
</evidence>
<sequence length="61" mass="6684">MNLVNVLEQSTSKTITINADEILFIKGSGDPLTAVIIFINGEKITVKHTHTEVIDMVSKSK</sequence>
<dbReference type="EMBL" id="JAMZNK010000005">
    <property type="protein sequence ID" value="MDA6069048.1"/>
    <property type="molecule type" value="Genomic_DNA"/>
</dbReference>
<evidence type="ECO:0000313" key="1">
    <source>
        <dbReference type="EMBL" id="MDA6069048.1"/>
    </source>
</evidence>
<comment type="caution">
    <text evidence="1">The sequence shown here is derived from an EMBL/GenBank/DDBJ whole genome shotgun (WGS) entry which is preliminary data.</text>
</comment>
<keyword evidence="1" id="KW-0966">Cell projection</keyword>